<proteinExistence type="inferred from homology"/>
<comment type="similarity">
    <text evidence="1">Belongs to the Brp/Blh beta-carotene diooxygenase family.</text>
</comment>
<dbReference type="Proteomes" id="UP000008461">
    <property type="component" value="Chromosome"/>
</dbReference>
<accession>F4L2V4</accession>
<dbReference type="GO" id="GO:0005506">
    <property type="term" value="F:iron ion binding"/>
    <property type="evidence" value="ECO:0007669"/>
    <property type="project" value="UniProtKB-UniRule"/>
</dbReference>
<keyword evidence="1" id="KW-0560">Oxidoreductase</keyword>
<feature type="transmembrane region" description="Helical" evidence="1">
    <location>
        <begin position="278"/>
        <end position="298"/>
    </location>
</feature>
<dbReference type="GO" id="GO:0016121">
    <property type="term" value="P:carotene catabolic process"/>
    <property type="evidence" value="ECO:0007669"/>
    <property type="project" value="UniProtKB-UniRule"/>
</dbReference>
<dbReference type="OrthoDB" id="945227at2"/>
<feature type="transmembrane region" description="Helical" evidence="1">
    <location>
        <begin position="32"/>
        <end position="52"/>
    </location>
</feature>
<feature type="transmembrane region" description="Helical" evidence="1">
    <location>
        <begin position="163"/>
        <end position="186"/>
    </location>
</feature>
<evidence type="ECO:0000313" key="2">
    <source>
        <dbReference type="EMBL" id="AEE49634.1"/>
    </source>
</evidence>
<evidence type="ECO:0000256" key="1">
    <source>
        <dbReference type="HAMAP-Rule" id="MF_02093"/>
    </source>
</evidence>
<reference evidence="2 3" key="1">
    <citation type="journal article" date="2011" name="Stand. Genomic Sci.">
        <title>Complete genome sequence of Haliscomenobacter hydrossis type strain (O).</title>
        <authorList>
            <consortium name="US DOE Joint Genome Institute (JGI-PGF)"/>
            <person name="Daligault H."/>
            <person name="Lapidus A."/>
            <person name="Zeytun A."/>
            <person name="Nolan M."/>
            <person name="Lucas S."/>
            <person name="Del Rio T.G."/>
            <person name="Tice H."/>
            <person name="Cheng J.F."/>
            <person name="Tapia R."/>
            <person name="Han C."/>
            <person name="Goodwin L."/>
            <person name="Pitluck S."/>
            <person name="Liolios K."/>
            <person name="Pagani I."/>
            <person name="Ivanova N."/>
            <person name="Huntemann M."/>
            <person name="Mavromatis K."/>
            <person name="Mikhailova N."/>
            <person name="Pati A."/>
            <person name="Chen A."/>
            <person name="Palaniappan K."/>
            <person name="Land M."/>
            <person name="Hauser L."/>
            <person name="Brambilla E.M."/>
            <person name="Rohde M."/>
            <person name="Verbarg S."/>
            <person name="Goker M."/>
            <person name="Bristow J."/>
            <person name="Eisen J.A."/>
            <person name="Markowitz V."/>
            <person name="Hugenholtz P."/>
            <person name="Kyrpides N.C."/>
            <person name="Klenk H.P."/>
            <person name="Woyke T."/>
        </authorList>
    </citation>
    <scope>NUCLEOTIDE SEQUENCE [LARGE SCALE GENOMIC DNA]</scope>
    <source>
        <strain evidence="3">ATCC 27775 / DSM 1100 / LMG 10767 / O</strain>
    </source>
</reference>
<feature type="transmembrane region" description="Helical" evidence="1">
    <location>
        <begin position="198"/>
        <end position="221"/>
    </location>
</feature>
<dbReference type="Pfam" id="PF15461">
    <property type="entry name" value="BCD"/>
    <property type="match status" value="1"/>
</dbReference>
<comment type="cofactor">
    <cofactor evidence="1">
        <name>Fe(2+)</name>
        <dbReference type="ChEBI" id="CHEBI:29033"/>
    </cofactor>
</comment>
<reference key="2">
    <citation type="submission" date="2011-04" db="EMBL/GenBank/DDBJ databases">
        <title>Complete sequence of chromosome of Haliscomenobacter hydrossis DSM 1100.</title>
        <authorList>
            <consortium name="US DOE Joint Genome Institute (JGI-PGF)"/>
            <person name="Lucas S."/>
            <person name="Han J."/>
            <person name="Lapidus A."/>
            <person name="Bruce D."/>
            <person name="Goodwin L."/>
            <person name="Pitluck S."/>
            <person name="Peters L."/>
            <person name="Kyrpides N."/>
            <person name="Mavromatis K."/>
            <person name="Ivanova N."/>
            <person name="Ovchinnikova G."/>
            <person name="Pagani I."/>
            <person name="Daligault H."/>
            <person name="Detter J.C."/>
            <person name="Han C."/>
            <person name="Land M."/>
            <person name="Hauser L."/>
            <person name="Markowitz V."/>
            <person name="Cheng J.-F."/>
            <person name="Hugenholtz P."/>
            <person name="Woyke T."/>
            <person name="Wu D."/>
            <person name="Verbarg S."/>
            <person name="Frueling A."/>
            <person name="Brambilla E."/>
            <person name="Klenk H.-P."/>
            <person name="Eisen J.A."/>
        </authorList>
    </citation>
    <scope>NUCLEOTIDE SEQUENCE</scope>
    <source>
        <strain>DSM 1100</strain>
    </source>
</reference>
<keyword evidence="1" id="KW-0812">Transmembrane</keyword>
<dbReference type="NCBIfam" id="TIGR03753">
    <property type="entry name" value="blh_monoox"/>
    <property type="match status" value="1"/>
</dbReference>
<keyword evidence="1" id="KW-1003">Cell membrane</keyword>
<dbReference type="RefSeq" id="WP_013764187.1">
    <property type="nucleotide sequence ID" value="NC_015510.1"/>
</dbReference>
<feature type="transmembrane region" description="Helical" evidence="1">
    <location>
        <begin position="7"/>
        <end position="26"/>
    </location>
</feature>
<gene>
    <name evidence="2" type="ordered locus">Halhy_1746</name>
</gene>
<comment type="function">
    <text evidence="1">Catalyzes the cleavage of beta-carotene at its central double bond (15,15') to yield two molecules of all-trans-retinal.</text>
</comment>
<keyword evidence="1" id="KW-0479">Metal-binding</keyword>
<dbReference type="GO" id="GO:0010436">
    <property type="term" value="F:carotenoid dioxygenase activity"/>
    <property type="evidence" value="ECO:0007669"/>
    <property type="project" value="UniProtKB-UniRule"/>
</dbReference>
<dbReference type="GO" id="GO:0003834">
    <property type="term" value="F:beta-carotene 15,15'-dioxygenase activity"/>
    <property type="evidence" value="ECO:0007669"/>
    <property type="project" value="UniProtKB-EC"/>
</dbReference>
<dbReference type="KEGG" id="hhy:Halhy_1746"/>
<keyword evidence="1" id="KW-0223">Dioxygenase</keyword>
<keyword evidence="1" id="KW-0472">Membrane</keyword>
<dbReference type="HOGENOM" id="CLU_068196_1_0_10"/>
<feature type="transmembrane region" description="Helical" evidence="1">
    <location>
        <begin position="73"/>
        <end position="103"/>
    </location>
</feature>
<feature type="transmembrane region" description="Helical" evidence="1">
    <location>
        <begin position="253"/>
        <end position="272"/>
    </location>
</feature>
<organism evidence="2 3">
    <name type="scientific">Haliscomenobacter hydrossis (strain ATCC 27775 / DSM 1100 / LMG 10767 / O)</name>
    <dbReference type="NCBI Taxonomy" id="760192"/>
    <lineage>
        <taxon>Bacteria</taxon>
        <taxon>Pseudomonadati</taxon>
        <taxon>Bacteroidota</taxon>
        <taxon>Saprospiria</taxon>
        <taxon>Saprospirales</taxon>
        <taxon>Haliscomenobacteraceae</taxon>
        <taxon>Haliscomenobacter</taxon>
    </lineage>
</organism>
<comment type="catalytic activity">
    <reaction evidence="1">
        <text>all-trans-beta-carotene + O2 = 2 all-trans-retinal</text>
        <dbReference type="Rhea" id="RHEA:32887"/>
        <dbReference type="ChEBI" id="CHEBI:15379"/>
        <dbReference type="ChEBI" id="CHEBI:17579"/>
        <dbReference type="ChEBI" id="CHEBI:17898"/>
        <dbReference type="EC" id="1.13.11.63"/>
    </reaction>
</comment>
<sequence>MTARYPVLYFWLRLSSLLLSTLMLVLPGLAQHLSLFLALMLIAGLGIPHGATDHRIFSVLLYRKGGKPMMTRFYSGYLGLMLIYALLWWLSPVFSLLIFLLTSMYHFGQSNWNYVNLGSWPRALLYVLYGAFVLFVPILAHFETAQPIVASIIQRPLPQASPLLLNGGIGLVVILNFGMIGLLWVGGKLTLQQVWAEVLNLCILLVLFVSTPLLVGFALYFSGWHALSSIQDQIVFFQSQKPGYRLKDYVREAIPYTGLAIFGLMMMIWYSNSIQLDAVWGILFIFLSLVTLPHLLLIEMLYRIGQPAEVEWGATVPE</sequence>
<keyword evidence="3" id="KW-1185">Reference proteome</keyword>
<dbReference type="STRING" id="760192.Halhy_1746"/>
<feature type="transmembrane region" description="Helical" evidence="1">
    <location>
        <begin position="123"/>
        <end position="142"/>
    </location>
</feature>
<protein>
    <recommendedName>
        <fullName evidence="1">Probable beta-carotene 15,15'-dioxygenase</fullName>
        <ecNumber evidence="1">1.13.11.63</ecNumber>
    </recommendedName>
</protein>
<dbReference type="AlphaFoldDB" id="F4L2V4"/>
<dbReference type="InterPro" id="IPR022270">
    <property type="entry name" value="Blh_diox"/>
</dbReference>
<comment type="subcellular location">
    <subcellularLocation>
        <location evidence="1">Cell membrane</location>
        <topology evidence="1">Multi-pass membrane protein</topology>
    </subcellularLocation>
</comment>
<keyword evidence="1" id="KW-1133">Transmembrane helix</keyword>
<dbReference type="EC" id="1.13.11.63" evidence="1"/>
<dbReference type="GO" id="GO:0005886">
    <property type="term" value="C:plasma membrane"/>
    <property type="evidence" value="ECO:0007669"/>
    <property type="project" value="UniProtKB-SubCell"/>
</dbReference>
<comment type="caution">
    <text evidence="1">Lacks conserved residue(s) required for the propagation of feature annotation.</text>
</comment>
<dbReference type="HAMAP" id="MF_02093">
    <property type="entry name" value="Beta_carotene_diox"/>
    <property type="match status" value="1"/>
</dbReference>
<evidence type="ECO:0000313" key="3">
    <source>
        <dbReference type="Proteomes" id="UP000008461"/>
    </source>
</evidence>
<dbReference type="EMBL" id="CP002691">
    <property type="protein sequence ID" value="AEE49634.1"/>
    <property type="molecule type" value="Genomic_DNA"/>
</dbReference>
<name>F4L2V4_HALH1</name>
<keyword evidence="1" id="KW-0408">Iron</keyword>
<dbReference type="eggNOG" id="ENOG5030TJU">
    <property type="taxonomic scope" value="Bacteria"/>
</dbReference>